<keyword evidence="2" id="KW-1185">Reference proteome</keyword>
<dbReference type="EMBL" id="JARBHB010000002">
    <property type="protein sequence ID" value="KAJ8892710.1"/>
    <property type="molecule type" value="Genomic_DNA"/>
</dbReference>
<reference evidence="1 2" key="1">
    <citation type="submission" date="2023-02" db="EMBL/GenBank/DDBJ databases">
        <title>LHISI_Scaffold_Assembly.</title>
        <authorList>
            <person name="Stuart O.P."/>
            <person name="Cleave R."/>
            <person name="Magrath M.J.L."/>
            <person name="Mikheyev A.S."/>
        </authorList>
    </citation>
    <scope>NUCLEOTIDE SEQUENCE [LARGE SCALE GENOMIC DNA]</scope>
    <source>
        <strain evidence="1">Daus_M_001</strain>
        <tissue evidence="1">Leg muscle</tissue>
    </source>
</reference>
<name>A0ABQ9I7Q4_9NEOP</name>
<sequence>MASGTVGFRYNAFKKYINELDHRNKWLKCEANAGNMTSVYCELCHKSETSLCELCNFNTAFLKGIKDSALKKDNCMHNNALNILNKPACIQEFFVKTRLAT</sequence>
<organism evidence="1 2">
    <name type="scientific">Dryococelus australis</name>
    <dbReference type="NCBI Taxonomy" id="614101"/>
    <lineage>
        <taxon>Eukaryota</taxon>
        <taxon>Metazoa</taxon>
        <taxon>Ecdysozoa</taxon>
        <taxon>Arthropoda</taxon>
        <taxon>Hexapoda</taxon>
        <taxon>Insecta</taxon>
        <taxon>Pterygota</taxon>
        <taxon>Neoptera</taxon>
        <taxon>Polyneoptera</taxon>
        <taxon>Phasmatodea</taxon>
        <taxon>Verophasmatodea</taxon>
        <taxon>Anareolatae</taxon>
        <taxon>Phasmatidae</taxon>
        <taxon>Eurycanthinae</taxon>
        <taxon>Dryococelus</taxon>
    </lineage>
</organism>
<dbReference type="Proteomes" id="UP001159363">
    <property type="component" value="Chromosome 2"/>
</dbReference>
<evidence type="ECO:0000313" key="1">
    <source>
        <dbReference type="EMBL" id="KAJ8892710.1"/>
    </source>
</evidence>
<gene>
    <name evidence="1" type="ORF">PR048_005291</name>
</gene>
<evidence type="ECO:0000313" key="2">
    <source>
        <dbReference type="Proteomes" id="UP001159363"/>
    </source>
</evidence>
<protein>
    <submittedName>
        <fullName evidence="1">Uncharacterized protein</fullName>
    </submittedName>
</protein>
<comment type="caution">
    <text evidence="1">The sequence shown here is derived from an EMBL/GenBank/DDBJ whole genome shotgun (WGS) entry which is preliminary data.</text>
</comment>
<proteinExistence type="predicted"/>
<accession>A0ABQ9I7Q4</accession>